<evidence type="ECO:0000313" key="1">
    <source>
        <dbReference type="EMBL" id="EJW96248.1"/>
    </source>
</evidence>
<name>J9FP63_9ZZZZ</name>
<comment type="caution">
    <text evidence="1">The sequence shown here is derived from an EMBL/GenBank/DDBJ whole genome shotgun (WGS) entry which is preliminary data.</text>
</comment>
<proteinExistence type="predicted"/>
<accession>J9FP63</accession>
<reference evidence="1" key="1">
    <citation type="journal article" date="2012" name="PLoS ONE">
        <title>Gene sets for utilization of primary and secondary nutrition supplies in the distal gut of endangered iberian lynx.</title>
        <authorList>
            <person name="Alcaide M."/>
            <person name="Messina E."/>
            <person name="Richter M."/>
            <person name="Bargiela R."/>
            <person name="Peplies J."/>
            <person name="Huws S.A."/>
            <person name="Newbold C.J."/>
            <person name="Golyshin P.N."/>
            <person name="Simon M.A."/>
            <person name="Lopez G."/>
            <person name="Yakimov M.M."/>
            <person name="Ferrer M."/>
        </authorList>
    </citation>
    <scope>NUCLEOTIDE SEQUENCE</scope>
</reference>
<organism evidence="1">
    <name type="scientific">gut metagenome</name>
    <dbReference type="NCBI Taxonomy" id="749906"/>
    <lineage>
        <taxon>unclassified sequences</taxon>
        <taxon>metagenomes</taxon>
        <taxon>organismal metagenomes</taxon>
    </lineage>
</organism>
<protein>
    <submittedName>
        <fullName evidence="1">Uncharacterized protein</fullName>
    </submittedName>
</protein>
<dbReference type="EMBL" id="AMCI01005385">
    <property type="protein sequence ID" value="EJW96248.1"/>
    <property type="molecule type" value="Genomic_DNA"/>
</dbReference>
<dbReference type="AlphaFoldDB" id="J9FP63"/>
<sequence length="46" mass="4972">MLTTRLRPILKAYLPAVTAPVSHGRLTVPRTGTKSSFECYSLPGSP</sequence>
<gene>
    <name evidence="1" type="ORF">EVA_15643</name>
</gene>